<dbReference type="GO" id="GO:0016758">
    <property type="term" value="F:hexosyltransferase activity"/>
    <property type="evidence" value="ECO:0007669"/>
    <property type="project" value="TreeGrafter"/>
</dbReference>
<dbReference type="Pfam" id="PF13692">
    <property type="entry name" value="Glyco_trans_1_4"/>
    <property type="match status" value="1"/>
</dbReference>
<reference evidence="2 3" key="1">
    <citation type="submission" date="2018-08" db="EMBL/GenBank/DDBJ databases">
        <title>A genome reference for cultivated species of the human gut microbiota.</title>
        <authorList>
            <person name="Zou Y."/>
            <person name="Xue W."/>
            <person name="Luo G."/>
        </authorList>
    </citation>
    <scope>NUCLEOTIDE SEQUENCE [LARGE SCALE GENOMIC DNA]</scope>
    <source>
        <strain evidence="2 3">AF28-26</strain>
    </source>
</reference>
<dbReference type="Pfam" id="PF13439">
    <property type="entry name" value="Glyco_transf_4"/>
    <property type="match status" value="1"/>
</dbReference>
<dbReference type="Gene3D" id="3.40.50.2000">
    <property type="entry name" value="Glycogen Phosphorylase B"/>
    <property type="match status" value="2"/>
</dbReference>
<organism evidence="2 3">
    <name type="scientific">[Clostridium] leptum</name>
    <dbReference type="NCBI Taxonomy" id="1535"/>
    <lineage>
        <taxon>Bacteria</taxon>
        <taxon>Bacillati</taxon>
        <taxon>Bacillota</taxon>
        <taxon>Clostridia</taxon>
        <taxon>Eubacteriales</taxon>
        <taxon>Oscillospiraceae</taxon>
        <taxon>Oscillospiraceae incertae sedis</taxon>
    </lineage>
</organism>
<dbReference type="AlphaFoldDB" id="A0A412B114"/>
<evidence type="ECO:0000259" key="1">
    <source>
        <dbReference type="Pfam" id="PF13439"/>
    </source>
</evidence>
<gene>
    <name evidence="2" type="ORF">DWY99_01560</name>
</gene>
<dbReference type="SUPFAM" id="SSF53756">
    <property type="entry name" value="UDP-Glycosyltransferase/glycogen phosphorylase"/>
    <property type="match status" value="1"/>
</dbReference>
<evidence type="ECO:0000313" key="3">
    <source>
        <dbReference type="Proteomes" id="UP000284751"/>
    </source>
</evidence>
<name>A0A412B114_9FIRM</name>
<sequence>MKKIAVFQSDLKVGGIQKSLVNFLSMLPSEEFEIDVFLYDRDVFYDLSQIGENVHFHFLKPYAYWNRFIYFRILRLFHRRKLSDKKYDLAIDFSSYRNECAIGALCVNAPKRVMWIHNDVSIKRKEELKYRVLVHFFKGKYQYFDGFAAVSAGIVEPFARETGINASKIQVIPNFINVQEIRRKASVPIFFRTDPAKYNLASMGRLCHQKGFDILLNEFSEVVAARKDIHLYLIGDGPDREALLAQCDQLNLNDYVTFLGNQENPFPYLAQMDGFALDSRYEGQGMVLWEAKAVGLTLFLPKRLEKYNAGLSGCGDMVEALSKARKAERCEDSLADYNQAVLTGIRNLF</sequence>
<dbReference type="CDD" id="cd03811">
    <property type="entry name" value="GT4_GT28_WabH-like"/>
    <property type="match status" value="1"/>
</dbReference>
<accession>A0A412B114</accession>
<dbReference type="EMBL" id="QRTC01000002">
    <property type="protein sequence ID" value="RGQ44336.1"/>
    <property type="molecule type" value="Genomic_DNA"/>
</dbReference>
<feature type="domain" description="Glycosyltransferase subfamily 4-like N-terminal" evidence="1">
    <location>
        <begin position="13"/>
        <end position="179"/>
    </location>
</feature>
<evidence type="ECO:0000313" key="2">
    <source>
        <dbReference type="EMBL" id="RGQ44336.1"/>
    </source>
</evidence>
<keyword evidence="2" id="KW-0808">Transferase</keyword>
<protein>
    <submittedName>
        <fullName evidence="2">Glycosyltransferase</fullName>
    </submittedName>
</protein>
<dbReference type="InterPro" id="IPR050194">
    <property type="entry name" value="Glycosyltransferase_grp1"/>
</dbReference>
<dbReference type="PANTHER" id="PTHR45947">
    <property type="entry name" value="SULFOQUINOVOSYL TRANSFERASE SQD2"/>
    <property type="match status" value="1"/>
</dbReference>
<dbReference type="Proteomes" id="UP000284751">
    <property type="component" value="Unassembled WGS sequence"/>
</dbReference>
<dbReference type="InterPro" id="IPR028098">
    <property type="entry name" value="Glyco_trans_4-like_N"/>
</dbReference>
<proteinExistence type="predicted"/>
<dbReference type="PANTHER" id="PTHR45947:SF3">
    <property type="entry name" value="SULFOQUINOVOSYL TRANSFERASE SQD2"/>
    <property type="match status" value="1"/>
</dbReference>
<comment type="caution">
    <text evidence="2">The sequence shown here is derived from an EMBL/GenBank/DDBJ whole genome shotgun (WGS) entry which is preliminary data.</text>
</comment>